<protein>
    <submittedName>
        <fullName evidence="2">Uncharacterized protein</fullName>
    </submittedName>
</protein>
<organism evidence="2 3">
    <name type="scientific">Brassica campestris</name>
    <name type="common">Field mustard</name>
    <dbReference type="NCBI Taxonomy" id="3711"/>
    <lineage>
        <taxon>Eukaryota</taxon>
        <taxon>Viridiplantae</taxon>
        <taxon>Streptophyta</taxon>
        <taxon>Embryophyta</taxon>
        <taxon>Tracheophyta</taxon>
        <taxon>Spermatophyta</taxon>
        <taxon>Magnoliopsida</taxon>
        <taxon>eudicotyledons</taxon>
        <taxon>Gunneridae</taxon>
        <taxon>Pentapetalae</taxon>
        <taxon>rosids</taxon>
        <taxon>malvids</taxon>
        <taxon>Brassicales</taxon>
        <taxon>Brassicaceae</taxon>
        <taxon>Brassiceae</taxon>
        <taxon>Brassica</taxon>
    </lineage>
</organism>
<reference evidence="2 3" key="1">
    <citation type="submission" date="2021-07" db="EMBL/GenBank/DDBJ databases">
        <authorList>
            <consortium name="Genoscope - CEA"/>
            <person name="William W."/>
        </authorList>
    </citation>
    <scope>NUCLEOTIDE SEQUENCE [LARGE SCALE GENOMIC DNA]</scope>
</reference>
<dbReference type="AlphaFoldDB" id="A0A8D9D0R6"/>
<evidence type="ECO:0000256" key="1">
    <source>
        <dbReference type="SAM" id="MobiDB-lite"/>
    </source>
</evidence>
<evidence type="ECO:0000313" key="2">
    <source>
        <dbReference type="EMBL" id="CAG7868510.1"/>
    </source>
</evidence>
<dbReference type="Gramene" id="A06p07500.2_BraZ1">
    <property type="protein sequence ID" value="A06p07500.2_BraZ1.CDS.1"/>
    <property type="gene ID" value="A06g07500.2_BraZ1"/>
</dbReference>
<evidence type="ECO:0000313" key="3">
    <source>
        <dbReference type="Proteomes" id="UP000694005"/>
    </source>
</evidence>
<dbReference type="EMBL" id="LS974622">
    <property type="protein sequence ID" value="CAG7868510.1"/>
    <property type="molecule type" value="Genomic_DNA"/>
</dbReference>
<gene>
    <name evidence="2" type="ORF">BRAPAZ1V2_A06P07500.2</name>
</gene>
<proteinExistence type="predicted"/>
<name>A0A8D9D0R6_BRACM</name>
<feature type="region of interest" description="Disordered" evidence="1">
    <location>
        <begin position="41"/>
        <end position="65"/>
    </location>
</feature>
<sequence length="65" mass="7733">HVVVIRYPFFHIQWFPTNRITKRLFPLGRSLHLILSSSHFHPSPPFHHPSTKETKKKNNINVTHI</sequence>
<feature type="non-terminal residue" evidence="2">
    <location>
        <position position="1"/>
    </location>
</feature>
<accession>A0A8D9D0R6</accession>
<dbReference type="Proteomes" id="UP000694005">
    <property type="component" value="Chromosome A06"/>
</dbReference>